<feature type="region of interest" description="Disordered" evidence="1">
    <location>
        <begin position="1"/>
        <end position="20"/>
    </location>
</feature>
<dbReference type="KEGG" id="mmor:MMOR_02130"/>
<dbReference type="AlphaFoldDB" id="A0AAD1H670"/>
<organism evidence="2 3">
    <name type="scientific">Mycolicibacterium moriokaense</name>
    <dbReference type="NCBI Taxonomy" id="39691"/>
    <lineage>
        <taxon>Bacteria</taxon>
        <taxon>Bacillati</taxon>
        <taxon>Actinomycetota</taxon>
        <taxon>Actinomycetes</taxon>
        <taxon>Mycobacteriales</taxon>
        <taxon>Mycobacteriaceae</taxon>
        <taxon>Mycolicibacterium</taxon>
    </lineage>
</organism>
<keyword evidence="3" id="KW-1185">Reference proteome</keyword>
<evidence type="ECO:0000256" key="1">
    <source>
        <dbReference type="SAM" id="MobiDB-lite"/>
    </source>
</evidence>
<gene>
    <name evidence="2" type="ORF">MMOR_02130</name>
</gene>
<accession>A0AAD1H670</accession>
<evidence type="ECO:0000313" key="2">
    <source>
        <dbReference type="EMBL" id="BBW99276.1"/>
    </source>
</evidence>
<reference evidence="2 3" key="1">
    <citation type="journal article" date="2019" name="Emerg. Microbes Infect.">
        <title>Comprehensive subspecies identification of 175 nontuberculous mycobacteria species based on 7547 genomic profiles.</title>
        <authorList>
            <person name="Matsumoto Y."/>
            <person name="Kinjo T."/>
            <person name="Motooka D."/>
            <person name="Nabeya D."/>
            <person name="Jung N."/>
            <person name="Uechi K."/>
            <person name="Horii T."/>
            <person name="Iida T."/>
            <person name="Fujita J."/>
            <person name="Nakamura S."/>
        </authorList>
    </citation>
    <scope>NUCLEOTIDE SEQUENCE [LARGE SCALE GENOMIC DNA]</scope>
    <source>
        <strain evidence="2 3">JCM 6375</strain>
    </source>
</reference>
<evidence type="ECO:0000313" key="3">
    <source>
        <dbReference type="Proteomes" id="UP000466681"/>
    </source>
</evidence>
<protein>
    <submittedName>
        <fullName evidence="2">Uncharacterized protein</fullName>
    </submittedName>
</protein>
<sequence length="78" mass="8262">MGQRRRGAGDGGSQLTVEGEAQSIAEDRLVDCGGPGREGHRGCRVKDLADVQIVEIGAAHGSHSGIRPHKVSIWPYIC</sequence>
<proteinExistence type="predicted"/>
<dbReference type="Proteomes" id="UP000466681">
    <property type="component" value="Chromosome"/>
</dbReference>
<name>A0AAD1H670_9MYCO</name>
<dbReference type="EMBL" id="AP022560">
    <property type="protein sequence ID" value="BBW99276.1"/>
    <property type="molecule type" value="Genomic_DNA"/>
</dbReference>